<dbReference type="InterPro" id="IPR035901">
    <property type="entry name" value="GIY-YIG_endonuc_sf"/>
</dbReference>
<dbReference type="Pfam" id="PF01541">
    <property type="entry name" value="GIY-YIG"/>
    <property type="match status" value="1"/>
</dbReference>
<protein>
    <submittedName>
        <fullName evidence="2">Excinuclease ABC subunit C</fullName>
    </submittedName>
</protein>
<proteinExistence type="predicted"/>
<dbReference type="PROSITE" id="PS50164">
    <property type="entry name" value="GIY_YIG"/>
    <property type="match status" value="1"/>
</dbReference>
<name>A0A1G1ZM74_9BACT</name>
<accession>A0A1G1ZM74</accession>
<dbReference type="InterPro" id="IPR000305">
    <property type="entry name" value="GIY-YIG_endonuc"/>
</dbReference>
<evidence type="ECO:0000313" key="3">
    <source>
        <dbReference type="Proteomes" id="UP000178517"/>
    </source>
</evidence>
<feature type="domain" description="GIY-YIG" evidence="1">
    <location>
        <begin position="1"/>
        <end position="77"/>
    </location>
</feature>
<dbReference type="EMBL" id="MHJI01000029">
    <property type="protein sequence ID" value="OGY64910.1"/>
    <property type="molecule type" value="Genomic_DNA"/>
</dbReference>
<evidence type="ECO:0000313" key="2">
    <source>
        <dbReference type="EMBL" id="OGY64910.1"/>
    </source>
</evidence>
<comment type="caution">
    <text evidence="2">The sequence shown here is derived from an EMBL/GenBank/DDBJ whole genome shotgun (WGS) entry which is preliminary data.</text>
</comment>
<sequence>MYYIYSLKCSDGYYVGCTDNMEERLERHQKGQVPATVDRLPVSLEFYFAIDDKYKAFEFEKYLKSGSGRAFISKHLISNK</sequence>
<reference evidence="2 3" key="1">
    <citation type="journal article" date="2016" name="Nat. Commun.">
        <title>Thousands of microbial genomes shed light on interconnected biogeochemical processes in an aquifer system.</title>
        <authorList>
            <person name="Anantharaman K."/>
            <person name="Brown C.T."/>
            <person name="Hug L.A."/>
            <person name="Sharon I."/>
            <person name="Castelle C.J."/>
            <person name="Probst A.J."/>
            <person name="Thomas B.C."/>
            <person name="Singh A."/>
            <person name="Wilkins M.J."/>
            <person name="Karaoz U."/>
            <person name="Brodie E.L."/>
            <person name="Williams K.H."/>
            <person name="Hubbard S.S."/>
            <person name="Banfield J.F."/>
        </authorList>
    </citation>
    <scope>NUCLEOTIDE SEQUENCE [LARGE SCALE GENOMIC DNA]</scope>
</reference>
<evidence type="ECO:0000259" key="1">
    <source>
        <dbReference type="PROSITE" id="PS50164"/>
    </source>
</evidence>
<dbReference type="AlphaFoldDB" id="A0A1G1ZM74"/>
<gene>
    <name evidence="2" type="ORF">A3A04_01515</name>
</gene>
<dbReference type="Gene3D" id="3.40.1440.10">
    <property type="entry name" value="GIY-YIG endonuclease"/>
    <property type="match status" value="1"/>
</dbReference>
<dbReference type="SUPFAM" id="SSF82771">
    <property type="entry name" value="GIY-YIG endonuclease"/>
    <property type="match status" value="1"/>
</dbReference>
<dbReference type="Proteomes" id="UP000178517">
    <property type="component" value="Unassembled WGS sequence"/>
</dbReference>
<organism evidence="2 3">
    <name type="scientific">Candidatus Harrisonbacteria bacterium RIFCSPLOWO2_01_FULL_40_28</name>
    <dbReference type="NCBI Taxonomy" id="1798406"/>
    <lineage>
        <taxon>Bacteria</taxon>
        <taxon>Candidatus Harrisoniibacteriota</taxon>
    </lineage>
</organism>